<dbReference type="InterPro" id="IPR050925">
    <property type="entry name" value="Rhomboid_protease_S54"/>
</dbReference>
<proteinExistence type="inferred from homology"/>
<dbReference type="PANTHER" id="PTHR43731:SF14">
    <property type="entry name" value="PRESENILIN-ASSOCIATED RHOMBOID-LIKE PROTEIN, MITOCHONDRIAL"/>
    <property type="match status" value="1"/>
</dbReference>
<evidence type="ECO:0000259" key="8">
    <source>
        <dbReference type="Pfam" id="PF01694"/>
    </source>
</evidence>
<evidence type="ECO:0000256" key="3">
    <source>
        <dbReference type="ARBA" id="ARBA00022692"/>
    </source>
</evidence>
<name>A0AAD9FS35_PAPLA</name>
<feature type="transmembrane region" description="Helical" evidence="7">
    <location>
        <begin position="252"/>
        <end position="275"/>
    </location>
</feature>
<reference evidence="9" key="1">
    <citation type="submission" date="2023-02" db="EMBL/GenBank/DDBJ databases">
        <title>Identification and recombinant expression of a fungal hydrolase from Papiliotrema laurentii that hydrolyzes apple cutin and clears colloidal polyester polyurethane.</title>
        <authorList>
            <consortium name="DOE Joint Genome Institute"/>
            <person name="Roman V.A."/>
            <person name="Bojanowski C."/>
            <person name="Crable B.R."/>
            <person name="Wagner D.N."/>
            <person name="Hung C.S."/>
            <person name="Nadeau L.J."/>
            <person name="Schratz L."/>
            <person name="Haridas S."/>
            <person name="Pangilinan J."/>
            <person name="Lipzen A."/>
            <person name="Na H."/>
            <person name="Yan M."/>
            <person name="Ng V."/>
            <person name="Grigoriev I.V."/>
            <person name="Spatafora J.W."/>
            <person name="Barlow D."/>
            <person name="Biffinger J."/>
            <person name="Kelley-Loughnane N."/>
            <person name="Varaljay V.A."/>
            <person name="Crookes-Goodson W.J."/>
        </authorList>
    </citation>
    <scope>NUCLEOTIDE SEQUENCE</scope>
    <source>
        <strain evidence="9">5307AH</strain>
    </source>
</reference>
<dbReference type="InterPro" id="IPR022764">
    <property type="entry name" value="Peptidase_S54_rhomboid_dom"/>
</dbReference>
<dbReference type="SUPFAM" id="SSF144091">
    <property type="entry name" value="Rhomboid-like"/>
    <property type="match status" value="1"/>
</dbReference>
<sequence length="318" mass="35057">MSLRLPISSLRPSIPLMARPQPLARTFFSARSPVSASTSLDLLHRQRLSSNPVLGLLRREFSTSRANGVRSTYFPQGGRGGGGPWGSRPPPRWGWFQRLRMRIDSVEDMKLIYALIGLNVGVYLLWQYAKSSWTRFRDPKLYQFMQRNFILSEANIMAGRLWTLVTSSFSHSRGDHILINALGLYFIAPAALSVLGGSSFLGLYLAGGIASSLVSLAWHRMKNDRIVGSEGASGAIYTTLGFYGALFPHSKILMFFIIPMPVWLGIGGIFAWDLYGAIASPHGNTDSAGHVGGMAAGLIAAYRLRRGGFGGLRRMFRR</sequence>
<evidence type="ECO:0000256" key="7">
    <source>
        <dbReference type="SAM" id="Phobius"/>
    </source>
</evidence>
<feature type="transmembrane region" description="Helical" evidence="7">
    <location>
        <begin position="111"/>
        <end position="129"/>
    </location>
</feature>
<evidence type="ECO:0000256" key="5">
    <source>
        <dbReference type="ARBA" id="ARBA00022989"/>
    </source>
</evidence>
<gene>
    <name evidence="9" type="ORF">DB88DRAFT_488119</name>
</gene>
<dbReference type="Proteomes" id="UP001182556">
    <property type="component" value="Unassembled WGS sequence"/>
</dbReference>
<comment type="caution">
    <text evidence="9">The sequence shown here is derived from an EMBL/GenBank/DDBJ whole genome shotgun (WGS) entry which is preliminary data.</text>
</comment>
<dbReference type="Gene3D" id="1.20.1540.10">
    <property type="entry name" value="Rhomboid-like"/>
    <property type="match status" value="1"/>
</dbReference>
<keyword evidence="6 7" id="KW-0472">Membrane</keyword>
<evidence type="ECO:0000313" key="10">
    <source>
        <dbReference type="Proteomes" id="UP001182556"/>
    </source>
</evidence>
<feature type="transmembrane region" description="Helical" evidence="7">
    <location>
        <begin position="287"/>
        <end position="304"/>
    </location>
</feature>
<keyword evidence="3 7" id="KW-0812">Transmembrane</keyword>
<evidence type="ECO:0000256" key="2">
    <source>
        <dbReference type="ARBA" id="ARBA00009045"/>
    </source>
</evidence>
<keyword evidence="10" id="KW-1185">Reference proteome</keyword>
<dbReference type="InterPro" id="IPR035952">
    <property type="entry name" value="Rhomboid-like_sf"/>
</dbReference>
<dbReference type="GO" id="GO:0004252">
    <property type="term" value="F:serine-type endopeptidase activity"/>
    <property type="evidence" value="ECO:0007669"/>
    <property type="project" value="InterPro"/>
</dbReference>
<evidence type="ECO:0000313" key="9">
    <source>
        <dbReference type="EMBL" id="KAK1925158.1"/>
    </source>
</evidence>
<dbReference type="GO" id="GO:0006465">
    <property type="term" value="P:signal peptide processing"/>
    <property type="evidence" value="ECO:0007669"/>
    <property type="project" value="TreeGrafter"/>
</dbReference>
<feature type="transmembrane region" description="Helical" evidence="7">
    <location>
        <begin position="149"/>
        <end position="165"/>
    </location>
</feature>
<feature type="transmembrane region" description="Helical" evidence="7">
    <location>
        <begin position="177"/>
        <end position="195"/>
    </location>
</feature>
<evidence type="ECO:0000256" key="4">
    <source>
        <dbReference type="ARBA" id="ARBA00022801"/>
    </source>
</evidence>
<comment type="subcellular location">
    <subcellularLocation>
        <location evidence="1">Membrane</location>
        <topology evidence="1">Multi-pass membrane protein</topology>
    </subcellularLocation>
</comment>
<accession>A0AAD9FS35</accession>
<evidence type="ECO:0000256" key="6">
    <source>
        <dbReference type="ARBA" id="ARBA00023136"/>
    </source>
</evidence>
<comment type="similarity">
    <text evidence="2">Belongs to the peptidase S54 family.</text>
</comment>
<dbReference type="Pfam" id="PF01694">
    <property type="entry name" value="Rhomboid"/>
    <property type="match status" value="1"/>
</dbReference>
<dbReference type="GO" id="GO:0016020">
    <property type="term" value="C:membrane"/>
    <property type="evidence" value="ECO:0007669"/>
    <property type="project" value="UniProtKB-SubCell"/>
</dbReference>
<keyword evidence="4" id="KW-0378">Hydrolase</keyword>
<dbReference type="AlphaFoldDB" id="A0AAD9FS35"/>
<keyword evidence="5 7" id="KW-1133">Transmembrane helix</keyword>
<evidence type="ECO:0000256" key="1">
    <source>
        <dbReference type="ARBA" id="ARBA00004141"/>
    </source>
</evidence>
<dbReference type="PANTHER" id="PTHR43731">
    <property type="entry name" value="RHOMBOID PROTEASE"/>
    <property type="match status" value="1"/>
</dbReference>
<organism evidence="9 10">
    <name type="scientific">Papiliotrema laurentii</name>
    <name type="common">Cryptococcus laurentii</name>
    <dbReference type="NCBI Taxonomy" id="5418"/>
    <lineage>
        <taxon>Eukaryota</taxon>
        <taxon>Fungi</taxon>
        <taxon>Dikarya</taxon>
        <taxon>Basidiomycota</taxon>
        <taxon>Agaricomycotina</taxon>
        <taxon>Tremellomycetes</taxon>
        <taxon>Tremellales</taxon>
        <taxon>Rhynchogastremaceae</taxon>
        <taxon>Papiliotrema</taxon>
    </lineage>
</organism>
<protein>
    <recommendedName>
        <fullName evidence="8">Peptidase S54 rhomboid domain-containing protein</fullName>
    </recommendedName>
</protein>
<feature type="domain" description="Peptidase S54 rhomboid" evidence="8">
    <location>
        <begin position="159"/>
        <end position="305"/>
    </location>
</feature>
<dbReference type="EMBL" id="JAODAN010000004">
    <property type="protein sequence ID" value="KAK1925158.1"/>
    <property type="molecule type" value="Genomic_DNA"/>
</dbReference>